<dbReference type="InterPro" id="IPR029028">
    <property type="entry name" value="Alpha/beta_knot_MTases"/>
</dbReference>
<evidence type="ECO:0000256" key="8">
    <source>
        <dbReference type="ARBA" id="ARBA00022603"/>
    </source>
</evidence>
<evidence type="ECO:0000256" key="14">
    <source>
        <dbReference type="ARBA" id="ARBA00047783"/>
    </source>
</evidence>
<evidence type="ECO:0000256" key="10">
    <source>
        <dbReference type="ARBA" id="ARBA00022691"/>
    </source>
</evidence>
<dbReference type="NCBIfam" id="TIGR00088">
    <property type="entry name" value="trmD"/>
    <property type="match status" value="1"/>
</dbReference>
<evidence type="ECO:0000259" key="18">
    <source>
        <dbReference type="Pfam" id="PF01746"/>
    </source>
</evidence>
<protein>
    <recommendedName>
        <fullName evidence="6 15">tRNA (guanine-N(1)-)-methyltransferase</fullName>
        <ecNumber evidence="5 15">2.1.1.228</ecNumber>
    </recommendedName>
    <alternativeName>
        <fullName evidence="12 15">M1G-methyltransferase</fullName>
    </alternativeName>
    <alternativeName>
        <fullName evidence="13 15">tRNA [GM37] methyltransferase</fullName>
    </alternativeName>
</protein>
<dbReference type="GO" id="GO:0002939">
    <property type="term" value="P:tRNA N1-guanine methylation"/>
    <property type="evidence" value="ECO:0007669"/>
    <property type="project" value="TreeGrafter"/>
</dbReference>
<evidence type="ECO:0000256" key="3">
    <source>
        <dbReference type="ARBA" id="ARBA00007630"/>
    </source>
</evidence>
<keyword evidence="7 15" id="KW-0963">Cytoplasm</keyword>
<evidence type="ECO:0000256" key="17">
    <source>
        <dbReference type="RuleBase" id="RU003464"/>
    </source>
</evidence>
<comment type="similarity">
    <text evidence="3 15 17">Belongs to the RNA methyltransferase TrmD family.</text>
</comment>
<gene>
    <name evidence="15" type="primary">trmD</name>
    <name evidence="19" type="ORF">A3B50_02680</name>
</gene>
<comment type="caution">
    <text evidence="19">The sequence shown here is derived from an EMBL/GenBank/DDBJ whole genome shotgun (WGS) entry which is preliminary data.</text>
</comment>
<dbReference type="EMBL" id="MGAQ01000006">
    <property type="protein sequence ID" value="OGK51046.1"/>
    <property type="molecule type" value="Genomic_DNA"/>
</dbReference>
<dbReference type="GO" id="GO:0005829">
    <property type="term" value="C:cytosol"/>
    <property type="evidence" value="ECO:0007669"/>
    <property type="project" value="TreeGrafter"/>
</dbReference>
<evidence type="ECO:0000256" key="2">
    <source>
        <dbReference type="ARBA" id="ARBA00004496"/>
    </source>
</evidence>
<accession>A0A1F7J619</accession>
<evidence type="ECO:0000256" key="13">
    <source>
        <dbReference type="ARBA" id="ARBA00033392"/>
    </source>
</evidence>
<keyword evidence="11 15" id="KW-0819">tRNA processing</keyword>
<feature type="domain" description="tRNA methyltransferase TRMD/TRM10-type" evidence="18">
    <location>
        <begin position="1"/>
        <end position="248"/>
    </location>
</feature>
<dbReference type="AlphaFoldDB" id="A0A1F7J619"/>
<evidence type="ECO:0000256" key="1">
    <source>
        <dbReference type="ARBA" id="ARBA00002634"/>
    </source>
</evidence>
<keyword evidence="10 15" id="KW-0949">S-adenosyl-L-methionine</keyword>
<evidence type="ECO:0000313" key="19">
    <source>
        <dbReference type="EMBL" id="OGK51046.1"/>
    </source>
</evidence>
<dbReference type="FunFam" id="3.40.1280.10:FF:000001">
    <property type="entry name" value="tRNA (guanine-N(1)-)-methyltransferase"/>
    <property type="match status" value="1"/>
</dbReference>
<comment type="catalytic activity">
    <reaction evidence="14 15 17">
        <text>guanosine(37) in tRNA + S-adenosyl-L-methionine = N(1)-methylguanosine(37) in tRNA + S-adenosyl-L-homocysteine + H(+)</text>
        <dbReference type="Rhea" id="RHEA:36899"/>
        <dbReference type="Rhea" id="RHEA-COMP:10145"/>
        <dbReference type="Rhea" id="RHEA-COMP:10147"/>
        <dbReference type="ChEBI" id="CHEBI:15378"/>
        <dbReference type="ChEBI" id="CHEBI:57856"/>
        <dbReference type="ChEBI" id="CHEBI:59789"/>
        <dbReference type="ChEBI" id="CHEBI:73542"/>
        <dbReference type="ChEBI" id="CHEBI:74269"/>
        <dbReference type="EC" id="2.1.1.228"/>
    </reaction>
</comment>
<evidence type="ECO:0000256" key="7">
    <source>
        <dbReference type="ARBA" id="ARBA00022490"/>
    </source>
</evidence>
<dbReference type="Proteomes" id="UP000178558">
    <property type="component" value="Unassembled WGS sequence"/>
</dbReference>
<dbReference type="Gene3D" id="3.40.1280.10">
    <property type="match status" value="1"/>
</dbReference>
<evidence type="ECO:0000256" key="16">
    <source>
        <dbReference type="PIRSR" id="PIRSR000386-1"/>
    </source>
</evidence>
<dbReference type="PANTHER" id="PTHR46417">
    <property type="entry name" value="TRNA (GUANINE-N(1)-)-METHYLTRANSFERASE"/>
    <property type="match status" value="1"/>
</dbReference>
<evidence type="ECO:0000256" key="12">
    <source>
        <dbReference type="ARBA" id="ARBA00029736"/>
    </source>
</evidence>
<dbReference type="InterPro" id="IPR029026">
    <property type="entry name" value="tRNA_m1G_MTases_N"/>
</dbReference>
<comment type="subunit">
    <text evidence="4 15 17">Homodimer.</text>
</comment>
<dbReference type="InterPro" id="IPR002649">
    <property type="entry name" value="tRNA_m1G_MeTrfase_TrmD"/>
</dbReference>
<dbReference type="CDD" id="cd18080">
    <property type="entry name" value="TrmD-like"/>
    <property type="match status" value="1"/>
</dbReference>
<dbReference type="GO" id="GO:0052906">
    <property type="term" value="F:tRNA (guanine(37)-N1)-methyltransferase activity"/>
    <property type="evidence" value="ECO:0007669"/>
    <property type="project" value="UniProtKB-UniRule"/>
</dbReference>
<evidence type="ECO:0000256" key="15">
    <source>
        <dbReference type="HAMAP-Rule" id="MF_00605"/>
    </source>
</evidence>
<dbReference type="HAMAP" id="MF_00605">
    <property type="entry name" value="TrmD"/>
    <property type="match status" value="1"/>
</dbReference>
<comment type="subcellular location">
    <subcellularLocation>
        <location evidence="2 15 17">Cytoplasm</location>
    </subcellularLocation>
</comment>
<evidence type="ECO:0000256" key="9">
    <source>
        <dbReference type="ARBA" id="ARBA00022679"/>
    </source>
</evidence>
<dbReference type="Pfam" id="PF01746">
    <property type="entry name" value="tRNA_m1G_MT"/>
    <property type="match status" value="1"/>
</dbReference>
<evidence type="ECO:0000256" key="5">
    <source>
        <dbReference type="ARBA" id="ARBA00012807"/>
    </source>
</evidence>
<comment type="function">
    <text evidence="1 15 17">Specifically methylates guanosine-37 in various tRNAs.</text>
</comment>
<evidence type="ECO:0000256" key="6">
    <source>
        <dbReference type="ARBA" id="ARBA00014679"/>
    </source>
</evidence>
<feature type="binding site" evidence="15 16">
    <location>
        <position position="110"/>
    </location>
    <ligand>
        <name>S-adenosyl-L-methionine</name>
        <dbReference type="ChEBI" id="CHEBI:59789"/>
    </ligand>
</feature>
<dbReference type="PANTHER" id="PTHR46417:SF1">
    <property type="entry name" value="TRNA (GUANINE-N(1)-)-METHYLTRANSFERASE"/>
    <property type="match status" value="1"/>
</dbReference>
<dbReference type="SUPFAM" id="SSF75217">
    <property type="entry name" value="alpha/beta knot"/>
    <property type="match status" value="1"/>
</dbReference>
<evidence type="ECO:0000313" key="20">
    <source>
        <dbReference type="Proteomes" id="UP000178558"/>
    </source>
</evidence>
<name>A0A1F7J619_9BACT</name>
<dbReference type="NCBIfam" id="NF000648">
    <property type="entry name" value="PRK00026.1"/>
    <property type="match status" value="1"/>
</dbReference>
<organism evidence="19 20">
    <name type="scientific">Candidatus Roizmanbacteria bacterium RIFCSPLOWO2_01_FULL_40_42</name>
    <dbReference type="NCBI Taxonomy" id="1802066"/>
    <lineage>
        <taxon>Bacteria</taxon>
        <taxon>Candidatus Roizmaniibacteriota</taxon>
    </lineage>
</organism>
<keyword evidence="9 15" id="KW-0808">Transferase</keyword>
<dbReference type="EC" id="2.1.1.228" evidence="5 15"/>
<dbReference type="Gene3D" id="1.10.1270.20">
    <property type="entry name" value="tRNA(m1g37)methyltransferase, domain 2"/>
    <property type="match status" value="1"/>
</dbReference>
<sequence length="255" mass="28502">MKISIVTLFPKMISGFFEESIIKRAKEKKLVEIELVNLRDFAENAHRSVDDKPYGGGAGMVMRVDIVSKAVESLKKKNSKVVLTSAKGKQFGQKKAEEFSKLDHLIIIAGHYEGADARVGDFIDEEVSVGDFILTGGELTAAMVVDAVVRLLPGVLKKEEATQEESFFAVDVEKLINAVGQTDILTKLKNSDVTEVQLLEYPHYTRPETFQEKKVPGVLLSGNHKEIEKWRLVKAYEETVKKRPDLLKNQGLTKK</sequence>
<evidence type="ECO:0000256" key="4">
    <source>
        <dbReference type="ARBA" id="ARBA00011738"/>
    </source>
</evidence>
<proteinExistence type="inferred from homology"/>
<dbReference type="PIRSF" id="PIRSF000386">
    <property type="entry name" value="tRNA_mtase"/>
    <property type="match status" value="1"/>
</dbReference>
<reference evidence="19 20" key="1">
    <citation type="journal article" date="2016" name="Nat. Commun.">
        <title>Thousands of microbial genomes shed light on interconnected biogeochemical processes in an aquifer system.</title>
        <authorList>
            <person name="Anantharaman K."/>
            <person name="Brown C.T."/>
            <person name="Hug L.A."/>
            <person name="Sharon I."/>
            <person name="Castelle C.J."/>
            <person name="Probst A.J."/>
            <person name="Thomas B.C."/>
            <person name="Singh A."/>
            <person name="Wilkins M.J."/>
            <person name="Karaoz U."/>
            <person name="Brodie E.L."/>
            <person name="Williams K.H."/>
            <person name="Hubbard S.S."/>
            <person name="Banfield J.F."/>
        </authorList>
    </citation>
    <scope>NUCLEOTIDE SEQUENCE [LARGE SCALE GENOMIC DNA]</scope>
</reference>
<feature type="binding site" evidence="15 16">
    <location>
        <begin position="129"/>
        <end position="134"/>
    </location>
    <ligand>
        <name>S-adenosyl-L-methionine</name>
        <dbReference type="ChEBI" id="CHEBI:59789"/>
    </ligand>
</feature>
<dbReference type="InterPro" id="IPR016009">
    <property type="entry name" value="tRNA_MeTrfase_TRMD/TRM10"/>
</dbReference>
<keyword evidence="8 15" id="KW-0489">Methyltransferase</keyword>
<evidence type="ECO:0000256" key="11">
    <source>
        <dbReference type="ARBA" id="ARBA00022694"/>
    </source>
</evidence>
<dbReference type="InterPro" id="IPR023148">
    <property type="entry name" value="tRNA_m1G_MeTrfase_C_sf"/>
</dbReference>